<dbReference type="RefSeq" id="WP_110936604.1">
    <property type="nucleotide sequence ID" value="NZ_KZ614146.1"/>
</dbReference>
<evidence type="ECO:0000256" key="2">
    <source>
        <dbReference type="PROSITE-ProRule" id="PRU01161"/>
    </source>
</evidence>
<dbReference type="InterPro" id="IPR016035">
    <property type="entry name" value="Acyl_Trfase/lysoPLipase"/>
</dbReference>
<keyword evidence="2" id="KW-0442">Lipid degradation</keyword>
<comment type="caution">
    <text evidence="2">Lacks conserved residue(s) required for the propagation of feature annotation.</text>
</comment>
<feature type="active site" description="Nucleophile" evidence="2">
    <location>
        <position position="39"/>
    </location>
</feature>
<feature type="domain" description="PNPLA" evidence="3">
    <location>
        <begin position="6"/>
        <end position="198"/>
    </location>
</feature>
<dbReference type="PANTHER" id="PTHR46394:SF1">
    <property type="entry name" value="PNPLA DOMAIN-CONTAINING PROTEIN"/>
    <property type="match status" value="1"/>
</dbReference>
<accession>A0A3A9KVX0</accession>
<dbReference type="InterPro" id="IPR052580">
    <property type="entry name" value="Lipid_Hydrolase"/>
</dbReference>
<evidence type="ECO:0000313" key="4">
    <source>
        <dbReference type="EMBL" id="RKL68756.1"/>
    </source>
</evidence>
<dbReference type="GO" id="GO:0016042">
    <property type="term" value="P:lipid catabolic process"/>
    <property type="evidence" value="ECO:0007669"/>
    <property type="project" value="UniProtKB-UniRule"/>
</dbReference>
<name>A0A3A9KVX0_9BACI</name>
<evidence type="ECO:0000313" key="5">
    <source>
        <dbReference type="Proteomes" id="UP000281498"/>
    </source>
</evidence>
<dbReference type="GO" id="GO:0016787">
    <property type="term" value="F:hydrolase activity"/>
    <property type="evidence" value="ECO:0007669"/>
    <property type="project" value="UniProtKB-UniRule"/>
</dbReference>
<keyword evidence="1 2" id="KW-0443">Lipid metabolism</keyword>
<gene>
    <name evidence="4" type="ORF">CR203_01535</name>
</gene>
<dbReference type="PANTHER" id="PTHR46394">
    <property type="entry name" value="ANNEXIN"/>
    <property type="match status" value="1"/>
</dbReference>
<feature type="short sequence motif" description="GXSXG" evidence="2">
    <location>
        <begin position="37"/>
        <end position="41"/>
    </location>
</feature>
<dbReference type="OrthoDB" id="9770965at2"/>
<feature type="short sequence motif" description="DGA/G" evidence="2">
    <location>
        <begin position="185"/>
        <end position="187"/>
    </location>
</feature>
<dbReference type="Gene3D" id="3.40.1090.10">
    <property type="entry name" value="Cytosolic phospholipase A2 catalytic domain"/>
    <property type="match status" value="2"/>
</dbReference>
<dbReference type="EMBL" id="PDOE01000001">
    <property type="protein sequence ID" value="RKL68756.1"/>
    <property type="molecule type" value="Genomic_DNA"/>
</dbReference>
<sequence length="296" mass="33217">MTQVDAVFAGGGIKAMAFVGALGTLEQKGIHINRVAGTSAGALTAAFVKANYTNDEMYQLFTQLDMNQFLDQNPFSTVFPFLRWIQLYKRMGLYKGKVFEDWVASALYEKGIRTFGDLPSGTLKLVASDLTNGRFIVLPDDLPRYGIDPVTFSIAKAVRMSCSLPFFFEPVKLKGEDGKESLIVDGGVLSNFPLWLFVRKGMKAERPVLGMKLSPEFDQSPPKEIPNGLSMLTSMFDTMRKAHDQRYVSKFHAKDIIFIPVNEITATQFKMSDEEKDRLIQLGAESTRKFLAKWSY</sequence>
<proteinExistence type="predicted"/>
<evidence type="ECO:0000259" key="3">
    <source>
        <dbReference type="PROSITE" id="PS51635"/>
    </source>
</evidence>
<dbReference type="Proteomes" id="UP000281498">
    <property type="component" value="Unassembled WGS sequence"/>
</dbReference>
<organism evidence="4 5">
    <name type="scientific">Salipaludibacillus neizhouensis</name>
    <dbReference type="NCBI Taxonomy" id="885475"/>
    <lineage>
        <taxon>Bacteria</taxon>
        <taxon>Bacillati</taxon>
        <taxon>Bacillota</taxon>
        <taxon>Bacilli</taxon>
        <taxon>Bacillales</taxon>
        <taxon>Bacillaceae</taxon>
    </lineage>
</organism>
<dbReference type="PROSITE" id="PS51635">
    <property type="entry name" value="PNPLA"/>
    <property type="match status" value="1"/>
</dbReference>
<dbReference type="SUPFAM" id="SSF52151">
    <property type="entry name" value="FabD/lysophospholipase-like"/>
    <property type="match status" value="1"/>
</dbReference>
<reference evidence="4 5" key="1">
    <citation type="submission" date="2017-10" db="EMBL/GenBank/DDBJ databases">
        <title>Bacillus sp. nov., a halophilic bacterium isolated from a Keqin Lake.</title>
        <authorList>
            <person name="Wang H."/>
        </authorList>
    </citation>
    <scope>NUCLEOTIDE SEQUENCE [LARGE SCALE GENOMIC DNA]</scope>
    <source>
        <strain evidence="4 5">KCTC 13187</strain>
    </source>
</reference>
<dbReference type="CDD" id="cd07207">
    <property type="entry name" value="Pat_ExoU_VipD_like"/>
    <property type="match status" value="1"/>
</dbReference>
<keyword evidence="5" id="KW-1185">Reference proteome</keyword>
<comment type="caution">
    <text evidence="4">The sequence shown here is derived from an EMBL/GenBank/DDBJ whole genome shotgun (WGS) entry which is preliminary data.</text>
</comment>
<evidence type="ECO:0000256" key="1">
    <source>
        <dbReference type="ARBA" id="ARBA00023098"/>
    </source>
</evidence>
<protein>
    <recommendedName>
        <fullName evidence="3">PNPLA domain-containing protein</fullName>
    </recommendedName>
</protein>
<dbReference type="AlphaFoldDB" id="A0A3A9KVX0"/>
<dbReference type="InterPro" id="IPR002641">
    <property type="entry name" value="PNPLA_dom"/>
</dbReference>
<keyword evidence="2" id="KW-0378">Hydrolase</keyword>
<feature type="active site" description="Proton acceptor" evidence="2">
    <location>
        <position position="185"/>
    </location>
</feature>
<dbReference type="Pfam" id="PF01734">
    <property type="entry name" value="Patatin"/>
    <property type="match status" value="1"/>
</dbReference>